<protein>
    <recommendedName>
        <fullName evidence="5">DUF1772 domain-containing protein</fullName>
    </recommendedName>
</protein>
<evidence type="ECO:0000313" key="4">
    <source>
        <dbReference type="Proteomes" id="UP000218899"/>
    </source>
</evidence>
<feature type="chain" id="PRO_5008571172" description="DUF1772 domain-containing protein" evidence="2">
    <location>
        <begin position="29"/>
        <end position="161"/>
    </location>
</feature>
<dbReference type="OrthoDB" id="5624827at2"/>
<keyword evidence="1" id="KW-1133">Transmembrane helix</keyword>
<evidence type="ECO:0000313" key="3">
    <source>
        <dbReference type="EMBL" id="BAU47742.1"/>
    </source>
</evidence>
<name>A0A1B4V5B9_9GAMM</name>
<dbReference type="RefSeq" id="WP_096460054.1">
    <property type="nucleotide sequence ID" value="NZ_AP014936.1"/>
</dbReference>
<keyword evidence="1" id="KW-0472">Membrane</keyword>
<evidence type="ECO:0000256" key="1">
    <source>
        <dbReference type="SAM" id="Phobius"/>
    </source>
</evidence>
<reference evidence="3 4" key="1">
    <citation type="submission" date="2015-08" db="EMBL/GenBank/DDBJ databases">
        <title>Complete genome sequence of Sulfurifustis variabilis.</title>
        <authorList>
            <person name="Miura A."/>
            <person name="Kojima H."/>
            <person name="Fukui M."/>
        </authorList>
    </citation>
    <scope>NUCLEOTIDE SEQUENCE [LARGE SCALE GENOMIC DNA]</scope>
    <source>
        <strain evidence="4">skN76</strain>
    </source>
</reference>
<keyword evidence="2" id="KW-0732">Signal</keyword>
<feature type="signal peptide" evidence="2">
    <location>
        <begin position="1"/>
        <end position="28"/>
    </location>
</feature>
<dbReference type="AlphaFoldDB" id="A0A1B4V5B9"/>
<feature type="transmembrane region" description="Helical" evidence="1">
    <location>
        <begin position="128"/>
        <end position="150"/>
    </location>
</feature>
<accession>A0A1B4V5B9</accession>
<dbReference type="KEGG" id="sva:SVA_1167"/>
<dbReference type="InterPro" id="IPR013901">
    <property type="entry name" value="Anthrone_oxy"/>
</dbReference>
<dbReference type="EMBL" id="AP014936">
    <property type="protein sequence ID" value="BAU47742.1"/>
    <property type="molecule type" value="Genomic_DNA"/>
</dbReference>
<dbReference type="Pfam" id="PF08592">
    <property type="entry name" value="Anthrone_oxy"/>
    <property type="match status" value="1"/>
</dbReference>
<feature type="transmembrane region" description="Helical" evidence="1">
    <location>
        <begin position="79"/>
        <end position="101"/>
    </location>
</feature>
<gene>
    <name evidence="3" type="ORF">SVA_1167</name>
</gene>
<keyword evidence="1" id="KW-0812">Transmembrane</keyword>
<sequence length="161" mass="17831">MPLKIARFITLVLLALVLGVSFSHALQAAPKATLAGFFFLDIHHVLLSRYGTVMGTIEVAALVLALVSLALVRRERPPFVANLVSVVALAVMLLVWAVFIYPINQEVATWTAVALPADWEQYRDRWHLWHAIRTGLALVAFGAFAISLLVEPKKRLFASPY</sequence>
<evidence type="ECO:0008006" key="5">
    <source>
        <dbReference type="Google" id="ProtNLM"/>
    </source>
</evidence>
<evidence type="ECO:0000256" key="2">
    <source>
        <dbReference type="SAM" id="SignalP"/>
    </source>
</evidence>
<feature type="transmembrane region" description="Helical" evidence="1">
    <location>
        <begin position="52"/>
        <end position="72"/>
    </location>
</feature>
<keyword evidence="4" id="KW-1185">Reference proteome</keyword>
<organism evidence="3 4">
    <name type="scientific">Sulfurifustis variabilis</name>
    <dbReference type="NCBI Taxonomy" id="1675686"/>
    <lineage>
        <taxon>Bacteria</taxon>
        <taxon>Pseudomonadati</taxon>
        <taxon>Pseudomonadota</taxon>
        <taxon>Gammaproteobacteria</taxon>
        <taxon>Acidiferrobacterales</taxon>
        <taxon>Acidiferrobacteraceae</taxon>
        <taxon>Sulfurifustis</taxon>
    </lineage>
</organism>
<dbReference type="Proteomes" id="UP000218899">
    <property type="component" value="Chromosome"/>
</dbReference>
<proteinExistence type="predicted"/>